<dbReference type="EMBL" id="FNZZ01000001">
    <property type="protein sequence ID" value="SEK40217.1"/>
    <property type="molecule type" value="Genomic_DNA"/>
</dbReference>
<evidence type="ECO:0000256" key="1">
    <source>
        <dbReference type="ARBA" id="ARBA00004418"/>
    </source>
</evidence>
<evidence type="ECO:0000256" key="5">
    <source>
        <dbReference type="SAM" id="MobiDB-lite"/>
    </source>
</evidence>
<sequence>MSLPALLLTTSCDRRADVGPVVVSVIGEAPAVAGADRLLLSTPDRILTDSVAEGLVRFDAAGQIEGGLAERWTVTDDGTSFIFRLREARWADGQPVRAAQVVNLLKRQLARGARNSLAPYLSAIDDVVEMTPEVIEVDLARPRPDLLKLFAQPELALVRSASAGGAGPFRATSVGKHATLLRPIDDPDRDPDDEGPTAEDNVRLIGERAARAIVRFTNRQADLVSGGTIKDWPLVQRAGIATANLRIDPAAGLFGLAILRRDGLLADAETRAALAAAFDRASLVAAVSPDWTAVETLLPDQLDSLSPPTQPAWAALPREQRLAAIRARVAAWRATAGTPSLWLALPAGTGGTMLWTRLAADLYAMGIRPVRLAPDDPVADLRLVDLVAPYDSARWYLSEACVACSQEAQQAIEDARVAPTADARAATIARADAALTADAAFIPLARPFRWSLVSVRLVQWQANARAWHPLNHLRRDTR</sequence>
<dbReference type="InterPro" id="IPR000914">
    <property type="entry name" value="SBP_5_dom"/>
</dbReference>
<dbReference type="SUPFAM" id="SSF53850">
    <property type="entry name" value="Periplasmic binding protein-like II"/>
    <property type="match status" value="1"/>
</dbReference>
<evidence type="ECO:0000313" key="7">
    <source>
        <dbReference type="EMBL" id="SEK40217.1"/>
    </source>
</evidence>
<feature type="compositionally biased region" description="Acidic residues" evidence="5">
    <location>
        <begin position="187"/>
        <end position="197"/>
    </location>
</feature>
<evidence type="ECO:0000259" key="6">
    <source>
        <dbReference type="Pfam" id="PF00496"/>
    </source>
</evidence>
<dbReference type="AlphaFoldDB" id="A0A1H7GRT0"/>
<accession>A0A1H7GRT0</accession>
<evidence type="ECO:0000256" key="4">
    <source>
        <dbReference type="ARBA" id="ARBA00022729"/>
    </source>
</evidence>
<protein>
    <submittedName>
        <fullName evidence="7">Peptide/nickel transport system substrate-binding protein</fullName>
    </submittedName>
</protein>
<evidence type="ECO:0000256" key="2">
    <source>
        <dbReference type="ARBA" id="ARBA00005695"/>
    </source>
</evidence>
<comment type="similarity">
    <text evidence="2">Belongs to the bacterial solute-binding protein 5 family.</text>
</comment>
<comment type="subcellular location">
    <subcellularLocation>
        <location evidence="1">Periplasm</location>
    </subcellularLocation>
</comment>
<dbReference type="Proteomes" id="UP000199214">
    <property type="component" value="Unassembled WGS sequence"/>
</dbReference>
<dbReference type="RefSeq" id="WP_245708229.1">
    <property type="nucleotide sequence ID" value="NZ_FNZZ01000001.1"/>
</dbReference>
<dbReference type="Pfam" id="PF00496">
    <property type="entry name" value="SBP_bac_5"/>
    <property type="match status" value="1"/>
</dbReference>
<dbReference type="PANTHER" id="PTHR30290">
    <property type="entry name" value="PERIPLASMIC BINDING COMPONENT OF ABC TRANSPORTER"/>
    <property type="match status" value="1"/>
</dbReference>
<reference evidence="8" key="1">
    <citation type="submission" date="2016-10" db="EMBL/GenBank/DDBJ databases">
        <authorList>
            <person name="Varghese N."/>
            <person name="Submissions S."/>
        </authorList>
    </citation>
    <scope>NUCLEOTIDE SEQUENCE [LARGE SCALE GENOMIC DNA]</scope>
    <source>
        <strain evidence="8">JS21-1</strain>
    </source>
</reference>
<keyword evidence="3" id="KW-0813">Transport</keyword>
<feature type="domain" description="Solute-binding protein family 5" evidence="6">
    <location>
        <begin position="64"/>
        <end position="307"/>
    </location>
</feature>
<dbReference type="GO" id="GO:0030313">
    <property type="term" value="C:cell envelope"/>
    <property type="evidence" value="ECO:0007669"/>
    <property type="project" value="UniProtKB-SubCell"/>
</dbReference>
<gene>
    <name evidence="7" type="ORF">SAMN05216382_0340</name>
</gene>
<keyword evidence="4" id="KW-0732">Signal</keyword>
<dbReference type="STRING" id="1855283.SAMN05216382_0340"/>
<evidence type="ECO:0000256" key="3">
    <source>
        <dbReference type="ARBA" id="ARBA00022448"/>
    </source>
</evidence>
<proteinExistence type="inferred from homology"/>
<name>A0A1H7GRT0_9SPHN</name>
<dbReference type="PANTHER" id="PTHR30290:SF10">
    <property type="entry name" value="PERIPLASMIC OLIGOPEPTIDE-BINDING PROTEIN-RELATED"/>
    <property type="match status" value="1"/>
</dbReference>
<dbReference type="GO" id="GO:1904680">
    <property type="term" value="F:peptide transmembrane transporter activity"/>
    <property type="evidence" value="ECO:0007669"/>
    <property type="project" value="TreeGrafter"/>
</dbReference>
<dbReference type="GO" id="GO:0015833">
    <property type="term" value="P:peptide transport"/>
    <property type="evidence" value="ECO:0007669"/>
    <property type="project" value="TreeGrafter"/>
</dbReference>
<feature type="region of interest" description="Disordered" evidence="5">
    <location>
        <begin position="180"/>
        <end position="200"/>
    </location>
</feature>
<dbReference type="Gene3D" id="3.10.105.10">
    <property type="entry name" value="Dipeptide-binding Protein, Domain 3"/>
    <property type="match status" value="1"/>
</dbReference>
<evidence type="ECO:0000313" key="8">
    <source>
        <dbReference type="Proteomes" id="UP000199214"/>
    </source>
</evidence>
<dbReference type="InterPro" id="IPR039424">
    <property type="entry name" value="SBP_5"/>
</dbReference>
<keyword evidence="8" id="KW-1185">Reference proteome</keyword>
<dbReference type="Gene3D" id="3.90.76.10">
    <property type="entry name" value="Dipeptide-binding Protein, Domain 1"/>
    <property type="match status" value="1"/>
</dbReference>
<organism evidence="7 8">
    <name type="scientific">Sphingomonas palmae</name>
    <dbReference type="NCBI Taxonomy" id="1855283"/>
    <lineage>
        <taxon>Bacteria</taxon>
        <taxon>Pseudomonadati</taxon>
        <taxon>Pseudomonadota</taxon>
        <taxon>Alphaproteobacteria</taxon>
        <taxon>Sphingomonadales</taxon>
        <taxon>Sphingomonadaceae</taxon>
        <taxon>Sphingomonas</taxon>
    </lineage>
</organism>